<dbReference type="Proteomes" id="UP000515908">
    <property type="component" value="Chromosome 12"/>
</dbReference>
<keyword evidence="5 12" id="KW-0347">Helicase</keyword>
<evidence type="ECO:0000259" key="9">
    <source>
        <dbReference type="PROSITE" id="PS50089"/>
    </source>
</evidence>
<keyword evidence="3 8" id="KW-0863">Zinc-finger</keyword>
<dbReference type="GO" id="GO:0006281">
    <property type="term" value="P:DNA repair"/>
    <property type="evidence" value="ECO:0007669"/>
    <property type="project" value="TreeGrafter"/>
</dbReference>
<dbReference type="EMBL" id="LR877156">
    <property type="protein sequence ID" value="CAD2218990.1"/>
    <property type="molecule type" value="Genomic_DNA"/>
</dbReference>
<dbReference type="PROSITE" id="PS51194">
    <property type="entry name" value="HELICASE_CTER"/>
    <property type="match status" value="1"/>
</dbReference>
<keyword evidence="6" id="KW-0862">Zinc</keyword>
<dbReference type="InterPro" id="IPR038718">
    <property type="entry name" value="SNF2-like_sf"/>
</dbReference>
<feature type="domain" description="RING-type" evidence="9">
    <location>
        <begin position="341"/>
        <end position="387"/>
    </location>
</feature>
<dbReference type="SMART" id="SM00487">
    <property type="entry name" value="DEXDc"/>
    <property type="match status" value="1"/>
</dbReference>
<dbReference type="GO" id="GO:0004386">
    <property type="term" value="F:helicase activity"/>
    <property type="evidence" value="ECO:0007669"/>
    <property type="project" value="UniProtKB-KW"/>
</dbReference>
<evidence type="ECO:0000256" key="4">
    <source>
        <dbReference type="ARBA" id="ARBA00022801"/>
    </source>
</evidence>
<dbReference type="PANTHER" id="PTHR45626">
    <property type="entry name" value="TRANSCRIPTION TERMINATION FACTOR 2-RELATED"/>
    <property type="match status" value="1"/>
</dbReference>
<evidence type="ECO:0000256" key="1">
    <source>
        <dbReference type="ARBA" id="ARBA00022723"/>
    </source>
</evidence>
<evidence type="ECO:0000313" key="13">
    <source>
        <dbReference type="Proteomes" id="UP000515908"/>
    </source>
</evidence>
<dbReference type="SMART" id="SM00490">
    <property type="entry name" value="HELICc"/>
    <property type="match status" value="1"/>
</dbReference>
<feature type="domain" description="Helicase ATP-binding" evidence="10">
    <location>
        <begin position="76"/>
        <end position="220"/>
    </location>
</feature>
<dbReference type="Pfam" id="PF00176">
    <property type="entry name" value="SNF2-rel_dom"/>
    <property type="match status" value="1"/>
</dbReference>
<dbReference type="GO" id="GO:0005524">
    <property type="term" value="F:ATP binding"/>
    <property type="evidence" value="ECO:0007669"/>
    <property type="project" value="UniProtKB-KW"/>
</dbReference>
<proteinExistence type="predicted"/>
<reference evidence="12 13" key="1">
    <citation type="submission" date="2020-08" db="EMBL/GenBank/DDBJ databases">
        <authorList>
            <person name="Newling K."/>
            <person name="Davey J."/>
            <person name="Forrester S."/>
        </authorList>
    </citation>
    <scope>NUCLEOTIDE SEQUENCE [LARGE SCALE GENOMIC DNA]</scope>
    <source>
        <strain evidence="13">Crithidia deanei Carvalho (ATCC PRA-265)</strain>
    </source>
</reference>
<keyword evidence="2" id="KW-0547">Nucleotide-binding</keyword>
<dbReference type="SUPFAM" id="SSF52540">
    <property type="entry name" value="P-loop containing nucleoside triphosphate hydrolases"/>
    <property type="match status" value="2"/>
</dbReference>
<dbReference type="SMART" id="SM00184">
    <property type="entry name" value="RING"/>
    <property type="match status" value="1"/>
</dbReference>
<dbReference type="SUPFAM" id="SSF57850">
    <property type="entry name" value="RING/U-box"/>
    <property type="match status" value="1"/>
</dbReference>
<dbReference type="GO" id="GO:0008094">
    <property type="term" value="F:ATP-dependent activity, acting on DNA"/>
    <property type="evidence" value="ECO:0007669"/>
    <property type="project" value="TreeGrafter"/>
</dbReference>
<dbReference type="CDD" id="cd18793">
    <property type="entry name" value="SF2_C_SNF"/>
    <property type="match status" value="1"/>
</dbReference>
<protein>
    <submittedName>
        <fullName evidence="12">SNF2 family N-terminal domain/Zinc finger, C3HC4 type (RING finger)/Helicase conserved C-terminal domain containing protein, putative</fullName>
    </submittedName>
</protein>
<feature type="domain" description="Helicase C-terminal" evidence="11">
    <location>
        <begin position="424"/>
        <end position="588"/>
    </location>
</feature>
<dbReference type="PROSITE" id="PS00518">
    <property type="entry name" value="ZF_RING_1"/>
    <property type="match status" value="1"/>
</dbReference>
<evidence type="ECO:0000256" key="8">
    <source>
        <dbReference type="PROSITE-ProRule" id="PRU00175"/>
    </source>
</evidence>
<keyword evidence="7" id="KW-0067">ATP-binding</keyword>
<dbReference type="InterPro" id="IPR014001">
    <property type="entry name" value="Helicase_ATP-bd"/>
</dbReference>
<evidence type="ECO:0000256" key="2">
    <source>
        <dbReference type="ARBA" id="ARBA00022741"/>
    </source>
</evidence>
<dbReference type="Gene3D" id="3.40.50.10810">
    <property type="entry name" value="Tandem AAA-ATPase domain"/>
    <property type="match status" value="1"/>
</dbReference>
<dbReference type="VEuPathDB" id="TriTrypDB:ADEAN_000648300"/>
<keyword evidence="1" id="KW-0479">Metal-binding</keyword>
<dbReference type="InterPro" id="IPR001650">
    <property type="entry name" value="Helicase_C-like"/>
</dbReference>
<dbReference type="InterPro" id="IPR027417">
    <property type="entry name" value="P-loop_NTPase"/>
</dbReference>
<dbReference type="CDD" id="cd18008">
    <property type="entry name" value="DEXDc_SHPRH-like"/>
    <property type="match status" value="1"/>
</dbReference>
<dbReference type="GO" id="GO:0008270">
    <property type="term" value="F:zinc ion binding"/>
    <property type="evidence" value="ECO:0007669"/>
    <property type="project" value="UniProtKB-KW"/>
</dbReference>
<dbReference type="InterPro" id="IPR050628">
    <property type="entry name" value="SNF2_RAD54_helicase_TF"/>
</dbReference>
<keyword evidence="13" id="KW-1185">Reference proteome</keyword>
<organism evidence="12 13">
    <name type="scientific">Angomonas deanei</name>
    <dbReference type="NCBI Taxonomy" id="59799"/>
    <lineage>
        <taxon>Eukaryota</taxon>
        <taxon>Discoba</taxon>
        <taxon>Euglenozoa</taxon>
        <taxon>Kinetoplastea</taxon>
        <taxon>Metakinetoplastina</taxon>
        <taxon>Trypanosomatida</taxon>
        <taxon>Trypanosomatidae</taxon>
        <taxon>Strigomonadinae</taxon>
        <taxon>Angomonas</taxon>
    </lineage>
</organism>
<evidence type="ECO:0000256" key="7">
    <source>
        <dbReference type="ARBA" id="ARBA00022840"/>
    </source>
</evidence>
<dbReference type="Gene3D" id="3.30.40.10">
    <property type="entry name" value="Zinc/RING finger domain, C3HC4 (zinc finger)"/>
    <property type="match status" value="1"/>
</dbReference>
<evidence type="ECO:0000313" key="12">
    <source>
        <dbReference type="EMBL" id="CAD2218990.1"/>
    </source>
</evidence>
<name>A0A7G2CGN6_9TRYP</name>
<evidence type="ECO:0000259" key="11">
    <source>
        <dbReference type="PROSITE" id="PS51194"/>
    </source>
</evidence>
<accession>A0A7G2CGN6</accession>
<evidence type="ECO:0000259" key="10">
    <source>
        <dbReference type="PROSITE" id="PS51192"/>
    </source>
</evidence>
<sequence length="609" mass="68701">MCSRINQPGRDLKSLIDEVENVMRGERKRFGDVSDEIEKWINFAAKFHPTYSKRALAFLRDDEKRTFERIESPELRTLVVLPAALLLQWKSEIETKISPKRGIRVFIYHGDNKYVSATELETYDFVLTTYDTLAHSTSGAFIPGDDGRSFAFSRKLAGPIFSVMWKRIILDEAHMVRHSKTHRWRAIQELRGVHKWAVTATPVHNSLDDLQNLLFFVGLPKLPLLYNNVSGEDILNNRAIQTSIARALQPAFLRRGPVMKRNDKVEVLVKLPPKTEEIIKEPFTVRESQLYNSVLAKSRSALASSEHKEGTFHIFAMMTRLRQACCHPWISEGKAVKVCVCEICGCEAAASTTSKCGHTFCSECLLLKFREAVDGDEIAAKLPCPTCGSTISYNSVFKKRVLSSAERIAGYKKKEFELSTKLKMILRVLNDVNKNNPGDKTIIFSQFTSFLDVISVALDRYHIDHARIDGTMTLTQRNTTIRSFQTTDTVKVILASKTATGVGLNLTAANHVIVVDPWWNPAIEEQAVHRCYRIGQTKPVYVTRLIVSDTIEQYCFDICQKKKEFGDAILKAATSNDGSTKVAASRLQQLISRLTFVKSKEKAGASKDK</sequence>
<dbReference type="OrthoDB" id="448448at2759"/>
<evidence type="ECO:0000256" key="5">
    <source>
        <dbReference type="ARBA" id="ARBA00022806"/>
    </source>
</evidence>
<dbReference type="InterPro" id="IPR013083">
    <property type="entry name" value="Znf_RING/FYVE/PHD"/>
</dbReference>
<dbReference type="InterPro" id="IPR049730">
    <property type="entry name" value="SNF2/RAD54-like_C"/>
</dbReference>
<evidence type="ECO:0000256" key="3">
    <source>
        <dbReference type="ARBA" id="ARBA00022771"/>
    </source>
</evidence>
<dbReference type="InterPro" id="IPR017907">
    <property type="entry name" value="Znf_RING_CS"/>
</dbReference>
<dbReference type="InterPro" id="IPR001841">
    <property type="entry name" value="Znf_RING"/>
</dbReference>
<dbReference type="InterPro" id="IPR000330">
    <property type="entry name" value="SNF2_N"/>
</dbReference>
<dbReference type="PROSITE" id="PS51192">
    <property type="entry name" value="HELICASE_ATP_BIND_1"/>
    <property type="match status" value="1"/>
</dbReference>
<dbReference type="PROSITE" id="PS50089">
    <property type="entry name" value="ZF_RING_2"/>
    <property type="match status" value="1"/>
</dbReference>
<dbReference type="GO" id="GO:0016787">
    <property type="term" value="F:hydrolase activity"/>
    <property type="evidence" value="ECO:0007669"/>
    <property type="project" value="UniProtKB-KW"/>
</dbReference>
<evidence type="ECO:0000256" key="6">
    <source>
        <dbReference type="ARBA" id="ARBA00022833"/>
    </source>
</evidence>
<dbReference type="PANTHER" id="PTHR45626:SF22">
    <property type="entry name" value="DNA REPAIR PROTEIN RAD5"/>
    <property type="match status" value="1"/>
</dbReference>
<dbReference type="Pfam" id="PF00271">
    <property type="entry name" value="Helicase_C"/>
    <property type="match status" value="1"/>
</dbReference>
<dbReference type="GO" id="GO:0005634">
    <property type="term" value="C:nucleus"/>
    <property type="evidence" value="ECO:0007669"/>
    <property type="project" value="TreeGrafter"/>
</dbReference>
<dbReference type="Gene3D" id="3.40.50.300">
    <property type="entry name" value="P-loop containing nucleotide triphosphate hydrolases"/>
    <property type="match status" value="1"/>
</dbReference>
<gene>
    <name evidence="12" type="ORF">ADEAN_000648300</name>
</gene>
<keyword evidence="4" id="KW-0378">Hydrolase</keyword>
<dbReference type="AlphaFoldDB" id="A0A7G2CGN6"/>